<proteinExistence type="predicted"/>
<feature type="transmembrane region" description="Helical" evidence="1">
    <location>
        <begin position="35"/>
        <end position="54"/>
    </location>
</feature>
<keyword evidence="1" id="KW-0812">Transmembrane</keyword>
<sequence length="122" mass="14129">MREYHWKYGLYNSLYFLIAFILIMLVKALKLPDELSILLLIALAILAFFVNSWLAKKNPKLNPSNYHSRPVITISLTLLLVVIAIIGINFSLPDNFVTFWVFTTVIQFIFGVFSNYWIPEKG</sequence>
<reference evidence="2 3" key="1">
    <citation type="journal article" date="2015" name="Genome Announc.">
        <title>Expanding the biotechnology potential of lactobacilli through comparative genomics of 213 strains and associated genera.</title>
        <authorList>
            <person name="Sun Z."/>
            <person name="Harris H.M."/>
            <person name="McCann A."/>
            <person name="Guo C."/>
            <person name="Argimon S."/>
            <person name="Zhang W."/>
            <person name="Yang X."/>
            <person name="Jeffery I.B."/>
            <person name="Cooney J.C."/>
            <person name="Kagawa T.F."/>
            <person name="Liu W."/>
            <person name="Song Y."/>
            <person name="Salvetti E."/>
            <person name="Wrobel A."/>
            <person name="Rasinkangas P."/>
            <person name="Parkhill J."/>
            <person name="Rea M.C."/>
            <person name="O'Sullivan O."/>
            <person name="Ritari J."/>
            <person name="Douillard F.P."/>
            <person name="Paul Ross R."/>
            <person name="Yang R."/>
            <person name="Briner A.E."/>
            <person name="Felis G.E."/>
            <person name="de Vos W.M."/>
            <person name="Barrangou R."/>
            <person name="Klaenhammer T.R."/>
            <person name="Caufield P.W."/>
            <person name="Cui Y."/>
            <person name="Zhang H."/>
            <person name="O'Toole P.W."/>
        </authorList>
    </citation>
    <scope>NUCLEOTIDE SEQUENCE [LARGE SCALE GENOMIC DNA]</scope>
    <source>
        <strain evidence="2 3">DSM 23026</strain>
    </source>
</reference>
<protein>
    <submittedName>
        <fullName evidence="2">Uncharacterized protein</fullName>
    </submittedName>
</protein>
<accession>A0A0R2NK50</accession>
<feature type="transmembrane region" description="Helical" evidence="1">
    <location>
        <begin position="96"/>
        <end position="118"/>
    </location>
</feature>
<evidence type="ECO:0000256" key="1">
    <source>
        <dbReference type="SAM" id="Phobius"/>
    </source>
</evidence>
<dbReference type="PATRIC" id="fig|480391.4.peg.617"/>
<feature type="transmembrane region" description="Helical" evidence="1">
    <location>
        <begin position="12"/>
        <end position="29"/>
    </location>
</feature>
<dbReference type="RefSeq" id="WP_057797746.1">
    <property type="nucleotide sequence ID" value="NZ_BJZZ01000002.1"/>
</dbReference>
<dbReference type="EMBL" id="JQCQ01000002">
    <property type="protein sequence ID" value="KRO26150.1"/>
    <property type="molecule type" value="Genomic_DNA"/>
</dbReference>
<dbReference type="AlphaFoldDB" id="A0A0R2NK50"/>
<keyword evidence="1" id="KW-0472">Membrane</keyword>
<organism evidence="2 3">
    <name type="scientific">Pediococcus argentinicus</name>
    <dbReference type="NCBI Taxonomy" id="480391"/>
    <lineage>
        <taxon>Bacteria</taxon>
        <taxon>Bacillati</taxon>
        <taxon>Bacillota</taxon>
        <taxon>Bacilli</taxon>
        <taxon>Lactobacillales</taxon>
        <taxon>Lactobacillaceae</taxon>
        <taxon>Pediococcus</taxon>
    </lineage>
</organism>
<evidence type="ECO:0000313" key="2">
    <source>
        <dbReference type="EMBL" id="KRO26150.1"/>
    </source>
</evidence>
<dbReference type="Proteomes" id="UP000051249">
    <property type="component" value="Unassembled WGS sequence"/>
</dbReference>
<feature type="transmembrane region" description="Helical" evidence="1">
    <location>
        <begin position="66"/>
        <end position="90"/>
    </location>
</feature>
<name>A0A0R2NK50_9LACO</name>
<comment type="caution">
    <text evidence="2">The sequence shown here is derived from an EMBL/GenBank/DDBJ whole genome shotgun (WGS) entry which is preliminary data.</text>
</comment>
<evidence type="ECO:0000313" key="3">
    <source>
        <dbReference type="Proteomes" id="UP000051249"/>
    </source>
</evidence>
<gene>
    <name evidence="2" type="ORF">IV88_GL000610</name>
</gene>
<keyword evidence="3" id="KW-1185">Reference proteome</keyword>
<keyword evidence="1" id="KW-1133">Transmembrane helix</keyword>